<evidence type="ECO:0000259" key="2">
    <source>
        <dbReference type="PROSITE" id="PS50975"/>
    </source>
</evidence>
<comment type="caution">
    <text evidence="3">The sequence shown here is derived from an EMBL/GenBank/DDBJ whole genome shotgun (WGS) entry which is preliminary data.</text>
</comment>
<dbReference type="GO" id="GO:0046872">
    <property type="term" value="F:metal ion binding"/>
    <property type="evidence" value="ECO:0007669"/>
    <property type="project" value="InterPro"/>
</dbReference>
<dbReference type="InterPro" id="IPR013815">
    <property type="entry name" value="ATP_grasp_subdomain_1"/>
</dbReference>
<dbReference type="InterPro" id="IPR011761">
    <property type="entry name" value="ATP-grasp"/>
</dbReference>
<proteinExistence type="predicted"/>
<gene>
    <name evidence="3" type="ORF">CSA56_04375</name>
</gene>
<dbReference type="EMBL" id="PDSK01000045">
    <property type="protein sequence ID" value="PIE35366.1"/>
    <property type="molecule type" value="Genomic_DNA"/>
</dbReference>
<accession>A0A2G6KI60</accession>
<dbReference type="PROSITE" id="PS50975">
    <property type="entry name" value="ATP_GRASP"/>
    <property type="match status" value="1"/>
</dbReference>
<protein>
    <submittedName>
        <fullName evidence="3">Cyanophycin synthetase</fullName>
    </submittedName>
</protein>
<feature type="domain" description="ATP-grasp" evidence="2">
    <location>
        <begin position="96"/>
        <end position="351"/>
    </location>
</feature>
<keyword evidence="1" id="KW-0067">ATP-binding</keyword>
<dbReference type="AlphaFoldDB" id="A0A2G6KI60"/>
<name>A0A2G6KI60_9BACT</name>
<dbReference type="GO" id="GO:0005524">
    <property type="term" value="F:ATP binding"/>
    <property type="evidence" value="ECO:0007669"/>
    <property type="project" value="UniProtKB-UniRule"/>
</dbReference>
<sequence length="357" mass="40563">MKENPFFIYYPYLLKTVQILKDRRQKHTMRFRTLRESFYTKLWTETAHQVGADIQDIGYGFYKIQVGGRATYVHNSMVMLDNHLTLKIAGNKPLVSSLFSKSEYHYPTAKFIEYDLTNLQKAYNFLQEIKKPGVVKPADAGSGGQGITTGIDSWTRLKKASFNASIFGQRLLLEEQIEGHSFRLLYLNGQYLDAVRREPPQVLGDGKRSIKMLIEDENIKRVSAHKPRSLHPLTIDLDSKYFLHSQGYGVNAVLPEKKRIPVKRVVNQNSCYENESVTSIVHPGIIEMGAQMTRLFGVQLAGVDIITPDITRPLVEAGGIMGELNTTPGLHHHYFISNEMEITPVALHILKFLLKLS</sequence>
<evidence type="ECO:0000313" key="4">
    <source>
        <dbReference type="Proteomes" id="UP000230821"/>
    </source>
</evidence>
<evidence type="ECO:0000313" key="3">
    <source>
        <dbReference type="EMBL" id="PIE35366.1"/>
    </source>
</evidence>
<keyword evidence="1" id="KW-0547">Nucleotide-binding</keyword>
<evidence type="ECO:0000256" key="1">
    <source>
        <dbReference type="PROSITE-ProRule" id="PRU00409"/>
    </source>
</evidence>
<dbReference type="Gene3D" id="3.30.470.20">
    <property type="entry name" value="ATP-grasp fold, B domain"/>
    <property type="match status" value="2"/>
</dbReference>
<reference evidence="3 4" key="1">
    <citation type="submission" date="2017-10" db="EMBL/GenBank/DDBJ databases">
        <title>Novel microbial diversity and functional potential in the marine mammal oral microbiome.</title>
        <authorList>
            <person name="Dudek N.K."/>
            <person name="Sun C.L."/>
            <person name="Burstein D."/>
            <person name="Kantor R.S."/>
            <person name="Aliaga Goltsman D.S."/>
            <person name="Bik E.M."/>
            <person name="Thomas B.C."/>
            <person name="Banfield J.F."/>
            <person name="Relman D.A."/>
        </authorList>
    </citation>
    <scope>NUCLEOTIDE SEQUENCE [LARGE SCALE GENOMIC DNA]</scope>
    <source>
        <strain evidence="3">DOLJORAL78_47_16</strain>
    </source>
</reference>
<dbReference type="Proteomes" id="UP000230821">
    <property type="component" value="Unassembled WGS sequence"/>
</dbReference>
<organism evidence="3 4">
    <name type="scientific">candidate division KSB3 bacterium</name>
    <dbReference type="NCBI Taxonomy" id="2044937"/>
    <lineage>
        <taxon>Bacteria</taxon>
        <taxon>candidate division KSB3</taxon>
    </lineage>
</organism>
<dbReference type="Gene3D" id="3.30.1490.20">
    <property type="entry name" value="ATP-grasp fold, A domain"/>
    <property type="match status" value="1"/>
</dbReference>
<dbReference type="SUPFAM" id="SSF56059">
    <property type="entry name" value="Glutathione synthetase ATP-binding domain-like"/>
    <property type="match status" value="1"/>
</dbReference>